<keyword evidence="1" id="KW-0812">Transmembrane</keyword>
<keyword evidence="3" id="KW-1185">Reference proteome</keyword>
<comment type="caution">
    <text evidence="2">The sequence shown here is derived from an EMBL/GenBank/DDBJ whole genome shotgun (WGS) entry which is preliminary data.</text>
</comment>
<evidence type="ECO:0000313" key="3">
    <source>
        <dbReference type="Proteomes" id="UP000799444"/>
    </source>
</evidence>
<evidence type="ECO:0000313" key="2">
    <source>
        <dbReference type="EMBL" id="KAF2728654.1"/>
    </source>
</evidence>
<keyword evidence="1" id="KW-0472">Membrane</keyword>
<protein>
    <submittedName>
        <fullName evidence="2">Uncharacterized protein</fullName>
    </submittedName>
</protein>
<accession>A0A9P4UVW9</accession>
<dbReference type="Proteomes" id="UP000799444">
    <property type="component" value="Unassembled WGS sequence"/>
</dbReference>
<feature type="transmembrane region" description="Helical" evidence="1">
    <location>
        <begin position="33"/>
        <end position="60"/>
    </location>
</feature>
<name>A0A9P4UVW9_9PLEO</name>
<dbReference type="OrthoDB" id="5238025at2759"/>
<proteinExistence type="predicted"/>
<feature type="transmembrane region" description="Helical" evidence="1">
    <location>
        <begin position="134"/>
        <end position="152"/>
    </location>
</feature>
<organism evidence="2 3">
    <name type="scientific">Polyplosphaeria fusca</name>
    <dbReference type="NCBI Taxonomy" id="682080"/>
    <lineage>
        <taxon>Eukaryota</taxon>
        <taxon>Fungi</taxon>
        <taxon>Dikarya</taxon>
        <taxon>Ascomycota</taxon>
        <taxon>Pezizomycotina</taxon>
        <taxon>Dothideomycetes</taxon>
        <taxon>Pleosporomycetidae</taxon>
        <taxon>Pleosporales</taxon>
        <taxon>Tetraplosphaeriaceae</taxon>
        <taxon>Polyplosphaeria</taxon>
    </lineage>
</organism>
<gene>
    <name evidence="2" type="ORF">EJ04DRAFT_448899</name>
</gene>
<dbReference type="AlphaFoldDB" id="A0A9P4UVW9"/>
<feature type="transmembrane region" description="Helical" evidence="1">
    <location>
        <begin position="218"/>
        <end position="240"/>
    </location>
</feature>
<dbReference type="EMBL" id="ML996271">
    <property type="protein sequence ID" value="KAF2728654.1"/>
    <property type="molecule type" value="Genomic_DNA"/>
</dbReference>
<sequence>MLSTQISQVTSIFKPKPVFNRPFLERQHRVSRILYVVNLSLLFVLSGAVIATKAMTIAFIEDNNDTGFMFETGDPEPTVLAALPKMLFVAPAKIAMCAAAIGVFVSIGHLIFIVKDWSDGTKTQAYSFRRNSMFIHLTNSILILFSLVSTFVTHKSTSHFLEGYINRKADRPGEGIRYNIGTFDLETWSCELKDVPGARMVADDYARQCSVEIAGRLILIPFLIITFVVTGISIAVMLGGKRNADGERLKTEEVGLEMGKFNAI</sequence>
<keyword evidence="1" id="KW-1133">Transmembrane helix</keyword>
<evidence type="ECO:0000256" key="1">
    <source>
        <dbReference type="SAM" id="Phobius"/>
    </source>
</evidence>
<feature type="transmembrane region" description="Helical" evidence="1">
    <location>
        <begin position="92"/>
        <end position="114"/>
    </location>
</feature>
<reference evidence="2" key="1">
    <citation type="journal article" date="2020" name="Stud. Mycol.">
        <title>101 Dothideomycetes genomes: a test case for predicting lifestyles and emergence of pathogens.</title>
        <authorList>
            <person name="Haridas S."/>
            <person name="Albert R."/>
            <person name="Binder M."/>
            <person name="Bloem J."/>
            <person name="Labutti K."/>
            <person name="Salamov A."/>
            <person name="Andreopoulos B."/>
            <person name="Baker S."/>
            <person name="Barry K."/>
            <person name="Bills G."/>
            <person name="Bluhm B."/>
            <person name="Cannon C."/>
            <person name="Castanera R."/>
            <person name="Culley D."/>
            <person name="Daum C."/>
            <person name="Ezra D."/>
            <person name="Gonzalez J."/>
            <person name="Henrissat B."/>
            <person name="Kuo A."/>
            <person name="Liang C."/>
            <person name="Lipzen A."/>
            <person name="Lutzoni F."/>
            <person name="Magnuson J."/>
            <person name="Mondo S."/>
            <person name="Nolan M."/>
            <person name="Ohm R."/>
            <person name="Pangilinan J."/>
            <person name="Park H.-J."/>
            <person name="Ramirez L."/>
            <person name="Alfaro M."/>
            <person name="Sun H."/>
            <person name="Tritt A."/>
            <person name="Yoshinaga Y."/>
            <person name="Zwiers L.-H."/>
            <person name="Turgeon B."/>
            <person name="Goodwin S."/>
            <person name="Spatafora J."/>
            <person name="Crous P."/>
            <person name="Grigoriev I."/>
        </authorList>
    </citation>
    <scope>NUCLEOTIDE SEQUENCE</scope>
    <source>
        <strain evidence="2">CBS 125425</strain>
    </source>
</reference>